<feature type="transmembrane region" description="Helical" evidence="23">
    <location>
        <begin position="173"/>
        <end position="193"/>
    </location>
</feature>
<dbReference type="EMBL" id="SOYY01000005">
    <property type="protein sequence ID" value="KAA0720850.1"/>
    <property type="molecule type" value="Genomic_DNA"/>
</dbReference>
<keyword evidence="8 23" id="KW-0812">Transmembrane</keyword>
<comment type="catalytic activity">
    <reaction evidence="13">
        <text>4-methyl-2-oxopentanoate(out) + H(+)(out) = 4-methyl-2-oxopentanoate(in) + H(+)(in)</text>
        <dbReference type="Rhea" id="RHEA:71779"/>
        <dbReference type="ChEBI" id="CHEBI:15378"/>
        <dbReference type="ChEBI" id="CHEBI:17865"/>
    </reaction>
</comment>
<evidence type="ECO:0000256" key="4">
    <source>
        <dbReference type="ARBA" id="ARBA00015820"/>
    </source>
</evidence>
<organism evidence="25 26">
    <name type="scientific">Triplophysa tibetana</name>
    <dbReference type="NCBI Taxonomy" id="1572043"/>
    <lineage>
        <taxon>Eukaryota</taxon>
        <taxon>Metazoa</taxon>
        <taxon>Chordata</taxon>
        <taxon>Craniata</taxon>
        <taxon>Vertebrata</taxon>
        <taxon>Euteleostomi</taxon>
        <taxon>Actinopterygii</taxon>
        <taxon>Neopterygii</taxon>
        <taxon>Teleostei</taxon>
        <taxon>Ostariophysi</taxon>
        <taxon>Cypriniformes</taxon>
        <taxon>Nemacheilidae</taxon>
        <taxon>Triplophysa</taxon>
    </lineage>
</organism>
<dbReference type="Pfam" id="PF07690">
    <property type="entry name" value="MFS_1"/>
    <property type="match status" value="1"/>
</dbReference>
<comment type="catalytic activity">
    <reaction evidence="15">
        <text>(S)-lactate(in) + H(+)(in) = (S)-lactate(out) + H(+)(out)</text>
        <dbReference type="Rhea" id="RHEA:29415"/>
        <dbReference type="ChEBI" id="CHEBI:15378"/>
        <dbReference type="ChEBI" id="CHEBI:16651"/>
    </reaction>
</comment>
<evidence type="ECO:0000256" key="10">
    <source>
        <dbReference type="ARBA" id="ARBA00022989"/>
    </source>
</evidence>
<dbReference type="InterPro" id="IPR004743">
    <property type="entry name" value="MCT"/>
</dbReference>
<evidence type="ECO:0000256" key="12">
    <source>
        <dbReference type="ARBA" id="ARBA00029783"/>
    </source>
</evidence>
<keyword evidence="9" id="KW-0769">Symport</keyword>
<name>A0A5A9PFL6_9TELE</name>
<dbReference type="GO" id="GO:0005737">
    <property type="term" value="C:cytoplasm"/>
    <property type="evidence" value="ECO:0007669"/>
    <property type="project" value="UniProtKB-SubCell"/>
</dbReference>
<evidence type="ECO:0000256" key="22">
    <source>
        <dbReference type="SAM" id="MobiDB-lite"/>
    </source>
</evidence>
<evidence type="ECO:0000256" key="14">
    <source>
        <dbReference type="ARBA" id="ARBA00034218"/>
    </source>
</evidence>
<feature type="transmembrane region" description="Helical" evidence="23">
    <location>
        <begin position="397"/>
        <end position="419"/>
    </location>
</feature>
<dbReference type="Gene3D" id="1.20.1250.20">
    <property type="entry name" value="MFS general substrate transporter like domains"/>
    <property type="match status" value="1"/>
</dbReference>
<evidence type="ECO:0000256" key="13">
    <source>
        <dbReference type="ARBA" id="ARBA00034216"/>
    </source>
</evidence>
<comment type="caution">
    <text evidence="25">The sequence shown here is derived from an EMBL/GenBank/DDBJ whole genome shotgun (WGS) entry which is preliminary data.</text>
</comment>
<evidence type="ECO:0000256" key="16">
    <source>
        <dbReference type="ARBA" id="ARBA00034262"/>
    </source>
</evidence>
<evidence type="ECO:0000256" key="11">
    <source>
        <dbReference type="ARBA" id="ARBA00023136"/>
    </source>
</evidence>
<dbReference type="InterPro" id="IPR036259">
    <property type="entry name" value="MFS_trans_sf"/>
</dbReference>
<evidence type="ECO:0000313" key="26">
    <source>
        <dbReference type="Proteomes" id="UP000324632"/>
    </source>
</evidence>
<evidence type="ECO:0000259" key="24">
    <source>
        <dbReference type="PROSITE" id="PS50850"/>
    </source>
</evidence>
<keyword evidence="5" id="KW-0813">Transport</keyword>
<feature type="transmembrane region" description="Helical" evidence="23">
    <location>
        <begin position="148"/>
        <end position="167"/>
    </location>
</feature>
<proteinExistence type="inferred from homology"/>
<reference evidence="25 26" key="1">
    <citation type="journal article" date="2019" name="Mol. Ecol. Resour.">
        <title>Chromosome-level genome assembly of Triplophysa tibetana, a fish adapted to the harsh high-altitude environment of the Tibetan Plateau.</title>
        <authorList>
            <person name="Yang X."/>
            <person name="Liu H."/>
            <person name="Ma Z."/>
            <person name="Zou Y."/>
            <person name="Zou M."/>
            <person name="Mao Y."/>
            <person name="Li X."/>
            <person name="Wang H."/>
            <person name="Chen T."/>
            <person name="Wang W."/>
            <person name="Yang R."/>
        </authorList>
    </citation>
    <scope>NUCLEOTIDE SEQUENCE [LARGE SCALE GENOMIC DNA]</scope>
    <source>
        <strain evidence="25">TTIB1903HZAU</strain>
        <tissue evidence="25">Muscle</tissue>
    </source>
</reference>
<dbReference type="InterPro" id="IPR020846">
    <property type="entry name" value="MFS_dom"/>
</dbReference>
<dbReference type="InterPro" id="IPR050327">
    <property type="entry name" value="Proton-linked_MCT"/>
</dbReference>
<keyword evidence="7" id="KW-0963">Cytoplasm</keyword>
<comment type="catalytic activity">
    <reaction evidence="21">
        <text>pyruvate(out) + H(+)(out) = pyruvate(in) + H(+)(in)</text>
        <dbReference type="Rhea" id="RHEA:64720"/>
        <dbReference type="ChEBI" id="CHEBI:15361"/>
        <dbReference type="ChEBI" id="CHEBI:15378"/>
    </reaction>
    <physiologicalReaction direction="left-to-right" evidence="21">
        <dbReference type="Rhea" id="RHEA:64721"/>
    </physiologicalReaction>
    <physiologicalReaction direction="right-to-left" evidence="21">
        <dbReference type="Rhea" id="RHEA:64722"/>
    </physiologicalReaction>
</comment>
<evidence type="ECO:0000313" key="25">
    <source>
        <dbReference type="EMBL" id="KAA0720850.1"/>
    </source>
</evidence>
<comment type="catalytic activity">
    <reaction evidence="16">
        <text>(S)-3-hydroxybutanoate(out) + H(+)(out) = (S)-3-hydroxybutanoate(in) + H(+)(in)</text>
        <dbReference type="Rhea" id="RHEA:71871"/>
        <dbReference type="ChEBI" id="CHEBI:11047"/>
        <dbReference type="ChEBI" id="CHEBI:15378"/>
    </reaction>
</comment>
<comment type="subunit">
    <text evidence="20">Homodimer. Interacts with GRID2IP. Interacts with EMB; interaction mediates SLC16A7 targeting to the plasma membrane. Interacts with isoform 2 of BSG.</text>
</comment>
<evidence type="ECO:0000256" key="18">
    <source>
        <dbReference type="ARBA" id="ARBA00034277"/>
    </source>
</evidence>
<dbReference type="Proteomes" id="UP000324632">
    <property type="component" value="Chromosome 5"/>
</dbReference>
<feature type="transmembrane region" description="Helical" evidence="23">
    <location>
        <begin position="16"/>
        <end position="36"/>
    </location>
</feature>
<evidence type="ECO:0000256" key="7">
    <source>
        <dbReference type="ARBA" id="ARBA00022490"/>
    </source>
</evidence>
<dbReference type="GO" id="GO:0015129">
    <property type="term" value="F:lactate transmembrane transporter activity"/>
    <property type="evidence" value="ECO:0007669"/>
    <property type="project" value="TreeGrafter"/>
</dbReference>
<feature type="compositionally biased region" description="Low complexity" evidence="22">
    <location>
        <begin position="433"/>
        <end position="444"/>
    </location>
</feature>
<evidence type="ECO:0000256" key="5">
    <source>
        <dbReference type="ARBA" id="ARBA00022448"/>
    </source>
</evidence>
<comment type="function">
    <text evidence="19">Proton-coupled monocarboxylate symporter. Catalyzes the rapid transport across the plasma membrane of monocarboxylates such as L-lactate, pyruvate and ketone bodies, acetoacetate, beta-hydroxybutyrate and acetate. Dimerization is functionally required and both subunits work cooperatively in transporting substrate.</text>
</comment>
<dbReference type="PANTHER" id="PTHR11360:SF25">
    <property type="entry name" value="MONOCARBOXYLATE TRANSPORTER 2"/>
    <property type="match status" value="1"/>
</dbReference>
<feature type="transmembrane region" description="Helical" evidence="23">
    <location>
        <begin position="307"/>
        <end position="326"/>
    </location>
</feature>
<gene>
    <name evidence="25" type="ORF">E1301_Tti019325</name>
</gene>
<evidence type="ECO:0000256" key="8">
    <source>
        <dbReference type="ARBA" id="ARBA00022692"/>
    </source>
</evidence>
<evidence type="ECO:0000256" key="6">
    <source>
        <dbReference type="ARBA" id="ARBA00022475"/>
    </source>
</evidence>
<dbReference type="InterPro" id="IPR011701">
    <property type="entry name" value="MFS"/>
</dbReference>
<keyword evidence="11 23" id="KW-0472">Membrane</keyword>
<comment type="catalytic activity">
    <reaction evidence="18">
        <text>acetoacetate(out) + H(+)(out) = acetoacetate(in) + H(+)(in)</text>
        <dbReference type="Rhea" id="RHEA:71775"/>
        <dbReference type="ChEBI" id="CHEBI:13705"/>
        <dbReference type="ChEBI" id="CHEBI:15378"/>
    </reaction>
</comment>
<feature type="domain" description="Major facilitator superfamily (MFS) profile" evidence="24">
    <location>
        <begin position="18"/>
        <end position="428"/>
    </location>
</feature>
<keyword evidence="6" id="KW-1003">Cell membrane</keyword>
<dbReference type="PANTHER" id="PTHR11360">
    <property type="entry name" value="MONOCARBOXYLATE TRANSPORTER"/>
    <property type="match status" value="1"/>
</dbReference>
<feature type="transmembrane region" description="Helical" evidence="23">
    <location>
        <begin position="332"/>
        <end position="351"/>
    </location>
</feature>
<accession>A0A5A9PFL6</accession>
<feature type="transmembrane region" description="Helical" evidence="23">
    <location>
        <begin position="57"/>
        <end position="79"/>
    </location>
</feature>
<evidence type="ECO:0000256" key="9">
    <source>
        <dbReference type="ARBA" id="ARBA00022847"/>
    </source>
</evidence>
<evidence type="ECO:0000256" key="21">
    <source>
        <dbReference type="ARBA" id="ARBA00047437"/>
    </source>
</evidence>
<dbReference type="GO" id="GO:0015293">
    <property type="term" value="F:symporter activity"/>
    <property type="evidence" value="ECO:0007669"/>
    <property type="project" value="UniProtKB-KW"/>
</dbReference>
<evidence type="ECO:0000256" key="3">
    <source>
        <dbReference type="ARBA" id="ARBA00006727"/>
    </source>
</evidence>
<feature type="transmembrane region" description="Helical" evidence="23">
    <location>
        <begin position="272"/>
        <end position="295"/>
    </location>
</feature>
<comment type="catalytic activity">
    <reaction evidence="14">
        <text>3-methyl-2-oxobutanoate(out) + H(+)(out) = 3-methyl-2-oxobutanoate(in) + H(+)(in)</text>
        <dbReference type="Rhea" id="RHEA:71783"/>
        <dbReference type="ChEBI" id="CHEBI:11851"/>
        <dbReference type="ChEBI" id="CHEBI:15378"/>
    </reaction>
</comment>
<comment type="catalytic activity">
    <reaction evidence="17">
        <text>(R)-3-hydroxybutanoate(out) + H(+)(out) = (R)-3-hydroxybutanoate(in) + H(+)(in)</text>
        <dbReference type="Rhea" id="RHEA:71795"/>
        <dbReference type="ChEBI" id="CHEBI:10983"/>
        <dbReference type="ChEBI" id="CHEBI:15378"/>
    </reaction>
</comment>
<dbReference type="SUPFAM" id="SSF103473">
    <property type="entry name" value="MFS general substrate transporter"/>
    <property type="match status" value="1"/>
</dbReference>
<evidence type="ECO:0000256" key="2">
    <source>
        <dbReference type="ARBA" id="ARBA00004554"/>
    </source>
</evidence>
<evidence type="ECO:0000256" key="15">
    <source>
        <dbReference type="ARBA" id="ARBA00034245"/>
    </source>
</evidence>
<comment type="similarity">
    <text evidence="3">Belongs to the major facilitator superfamily. Monocarboxylate porter (TC 2.A.1.13) family.</text>
</comment>
<evidence type="ECO:0000256" key="23">
    <source>
        <dbReference type="SAM" id="Phobius"/>
    </source>
</evidence>
<protein>
    <recommendedName>
        <fullName evidence="4">Monocarboxylate transporter 2</fullName>
    </recommendedName>
    <alternativeName>
        <fullName evidence="12">Solute carrier family 16 member 7</fullName>
    </alternativeName>
</protein>
<feature type="transmembrane region" description="Helical" evidence="23">
    <location>
        <begin position="239"/>
        <end position="260"/>
    </location>
</feature>
<dbReference type="PROSITE" id="PS50850">
    <property type="entry name" value="MFS"/>
    <property type="match status" value="1"/>
</dbReference>
<evidence type="ECO:0000256" key="1">
    <source>
        <dbReference type="ARBA" id="ARBA00004496"/>
    </source>
</evidence>
<keyword evidence="10 23" id="KW-1133">Transmembrane helix</keyword>
<evidence type="ECO:0000256" key="19">
    <source>
        <dbReference type="ARBA" id="ARBA00046071"/>
    </source>
</evidence>
<keyword evidence="26" id="KW-1185">Reference proteome</keyword>
<sequence>MPPPVGPPAVPPPDGGWGWAVVGGAFISIGFSYAFPKATTVFFKDIQRIFDASYSQVAWISSIMLAVMYAGGPISSILVNTYGCRPIMILGGFLCSLGMISASFCNNVMQLYICIGVIGGFGLAFNLQPALTMIGRYFFKKRPIANGFAMAGSPVFLCTLAPLNQYLINEFGWRGSFLILGGLLLNCCVAGSLMRPLKAPPNQTKALEEKPVPSKTEKSTAWQTINKYLDLSLFKHRGFLIYLSGNVIMFLGFFAPIVFLSPYARDNGVDEYRAAFLLSILAFVDMFARPSMGLLANSRWVRPRIQYFFSFAVFYNGVCHLLCPLAETYTGMVVYAIFFGLAFGMVSAVLFETLMDLVGAQRFSSAVGLTTIVECCPVLIGPPLAGRLVDVTKNYKYMYLCCGSVVVLASVWLFIGNFINYRLLDRERKQKQTTEQQENQEQTNPDAEASEQLFEDQGGKNILAERRDSGSRQISTNL</sequence>
<evidence type="ECO:0000256" key="17">
    <source>
        <dbReference type="ARBA" id="ARBA00034273"/>
    </source>
</evidence>
<dbReference type="GO" id="GO:0016323">
    <property type="term" value="C:basolateral plasma membrane"/>
    <property type="evidence" value="ECO:0007669"/>
    <property type="project" value="UniProtKB-SubCell"/>
</dbReference>
<feature type="region of interest" description="Disordered" evidence="22">
    <location>
        <begin position="430"/>
        <end position="478"/>
    </location>
</feature>
<dbReference type="FunFam" id="1.20.1250.20:FF:000030">
    <property type="entry name" value="monocarboxylate transporter 1 isoform X1"/>
    <property type="match status" value="1"/>
</dbReference>
<feature type="transmembrane region" description="Helical" evidence="23">
    <location>
        <begin position="109"/>
        <end position="127"/>
    </location>
</feature>
<dbReference type="AlphaFoldDB" id="A0A5A9PFL6"/>
<evidence type="ECO:0000256" key="20">
    <source>
        <dbReference type="ARBA" id="ARBA00046609"/>
    </source>
</evidence>
<comment type="subcellular location">
    <subcellularLocation>
        <location evidence="2">Basolateral cell membrane</location>
        <topology evidence="2">Multi-pass membrane protein</topology>
    </subcellularLocation>
    <subcellularLocation>
        <location evidence="1">Cytoplasm</location>
    </subcellularLocation>
</comment>
<dbReference type="NCBIfam" id="TIGR00892">
    <property type="entry name" value="2A0113"/>
    <property type="match status" value="1"/>
</dbReference>
<dbReference type="GO" id="GO:0035879">
    <property type="term" value="P:plasma membrane lactate transport"/>
    <property type="evidence" value="ECO:0007669"/>
    <property type="project" value="TreeGrafter"/>
</dbReference>